<reference evidence="2 3" key="1">
    <citation type="journal article" date="2012" name="J. Bacteriol.">
        <title>Genome sequence of benzo(a)pyrene-degrading bacterium Novosphingobium pentaromativorans US6-1.</title>
        <authorList>
            <person name="Luo Y.R."/>
            <person name="Kang S.G."/>
            <person name="Kim S.J."/>
            <person name="Kim M.R."/>
            <person name="Li N."/>
            <person name="Lee J.H."/>
            <person name="Kwon K.K."/>
        </authorList>
    </citation>
    <scope>NUCLEOTIDE SEQUENCE [LARGE SCALE GENOMIC DNA]</scope>
    <source>
        <strain evidence="2 3">US6-1</strain>
    </source>
</reference>
<dbReference type="InterPro" id="IPR002155">
    <property type="entry name" value="Thiolase"/>
</dbReference>
<dbReference type="PANTHER" id="PTHR42870:SF1">
    <property type="entry name" value="NON-SPECIFIC LIPID-TRANSFER PROTEIN-LIKE 2"/>
    <property type="match status" value="1"/>
</dbReference>
<dbReference type="PANTHER" id="PTHR42870">
    <property type="entry name" value="ACETYL-COA C-ACETYLTRANSFERASE"/>
    <property type="match status" value="1"/>
</dbReference>
<dbReference type="InterPro" id="IPR055140">
    <property type="entry name" value="Thiolase_C_2"/>
</dbReference>
<accession>G6EDB1</accession>
<dbReference type="KEGG" id="npn:JI59_08430"/>
<dbReference type="STRING" id="1088721.JI59_08430"/>
<protein>
    <recommendedName>
        <fullName evidence="1">Thiolase C-terminal domain-containing protein</fullName>
    </recommendedName>
</protein>
<organism evidence="2 3">
    <name type="scientific">Novosphingobium pentaromativorans US6-1</name>
    <dbReference type="NCBI Taxonomy" id="1088721"/>
    <lineage>
        <taxon>Bacteria</taxon>
        <taxon>Pseudomonadati</taxon>
        <taxon>Pseudomonadota</taxon>
        <taxon>Alphaproteobacteria</taxon>
        <taxon>Sphingomonadales</taxon>
        <taxon>Sphingomonadaceae</taxon>
        <taxon>Novosphingobium</taxon>
    </lineage>
</organism>
<feature type="domain" description="Thiolase C-terminal" evidence="1">
    <location>
        <begin position="235"/>
        <end position="377"/>
    </location>
</feature>
<dbReference type="EMBL" id="AGFM01000033">
    <property type="protein sequence ID" value="EHJ60710.1"/>
    <property type="molecule type" value="Genomic_DNA"/>
</dbReference>
<keyword evidence="3" id="KW-1185">Reference proteome</keyword>
<dbReference type="Pfam" id="PF22691">
    <property type="entry name" value="Thiolase_C_1"/>
    <property type="match status" value="1"/>
</dbReference>
<dbReference type="PATRIC" id="fig|1088721.3.peg.2309"/>
<evidence type="ECO:0000313" key="2">
    <source>
        <dbReference type="EMBL" id="EHJ60710.1"/>
    </source>
</evidence>
<dbReference type="InterPro" id="IPR016039">
    <property type="entry name" value="Thiolase-like"/>
</dbReference>
<name>G6EDB1_9SPHN</name>
<dbReference type="GO" id="GO:0003988">
    <property type="term" value="F:acetyl-CoA C-acyltransferase activity"/>
    <property type="evidence" value="ECO:0007669"/>
    <property type="project" value="UniProtKB-ARBA"/>
</dbReference>
<dbReference type="CDD" id="cd00829">
    <property type="entry name" value="SCP-x_thiolase"/>
    <property type="match status" value="1"/>
</dbReference>
<dbReference type="AlphaFoldDB" id="G6EDB1"/>
<dbReference type="SUPFAM" id="SSF53901">
    <property type="entry name" value="Thiolase-like"/>
    <property type="match status" value="1"/>
</dbReference>
<evidence type="ECO:0000313" key="3">
    <source>
        <dbReference type="Proteomes" id="UP000004030"/>
    </source>
</evidence>
<comment type="caution">
    <text evidence="2">The sequence shown here is derived from an EMBL/GenBank/DDBJ whole genome shotgun (WGS) entry which is preliminary data.</text>
</comment>
<proteinExistence type="predicted"/>
<dbReference type="eggNOG" id="COG0183">
    <property type="taxonomic scope" value="Bacteria"/>
</dbReference>
<dbReference type="RefSeq" id="WP_007013247.1">
    <property type="nucleotide sequence ID" value="NZ_AGFM01000033.1"/>
</dbReference>
<evidence type="ECO:0000259" key="1">
    <source>
        <dbReference type="Pfam" id="PF22691"/>
    </source>
</evidence>
<dbReference type="Gene3D" id="3.40.47.10">
    <property type="match status" value="1"/>
</dbReference>
<gene>
    <name evidence="2" type="ORF">NSU_2332</name>
</gene>
<sequence>MVKPRSIAVVGAAETTKMGIVPEMSQLGLNIDCALNAIEDAGLKPGDIDGIATANEHPWNVAAMLGITPRWLDGTNVGGCSFMLHVRHACAAIEAGLCNTVLVTHGESGRSQVAPTRYAANPGSLIGQFELPYGIHAPVTQFTIPALRFLKDTDTTQEDLARLVVIQREWAALNPRATRKEPVTVDEVMNDRMIAYPFRKSMCCVVTDGGGALILTSAERAKDFPTKPVYILGTGEGIENPVISMMSDLTSSAAFRISGRQAFEEAGITHADVDHLMLYDAFAHVPFYMLEDLGFAGRGEAKYFYRERRCAPGGELPINTSGGGLSYMHSGMYGMYAMQESIRQMRGIAPAQVEGAKISVSHGVGNMFSGAGTIIFTNEG</sequence>
<dbReference type="PIRSF" id="PIRSF000429">
    <property type="entry name" value="Ac-CoA_Ac_transf"/>
    <property type="match status" value="1"/>
</dbReference>
<dbReference type="Proteomes" id="UP000004030">
    <property type="component" value="Unassembled WGS sequence"/>
</dbReference>
<dbReference type="OrthoDB" id="9785768at2"/>